<dbReference type="AlphaFoldDB" id="A0A418ZRT9"/>
<comment type="caution">
    <text evidence="7">The sequence shown here is derived from an EMBL/GenBank/DDBJ whole genome shotgun (WGS) entry which is preliminary data.</text>
</comment>
<evidence type="ECO:0000256" key="6">
    <source>
        <dbReference type="SAM" id="SignalP"/>
    </source>
</evidence>
<comment type="subcellular location">
    <subcellularLocation>
        <location evidence="1">Periplasm</location>
    </subcellularLocation>
</comment>
<dbReference type="Proteomes" id="UP000285530">
    <property type="component" value="Unassembled WGS sequence"/>
</dbReference>
<keyword evidence="8" id="KW-1185">Reference proteome</keyword>
<dbReference type="InterPro" id="IPR018389">
    <property type="entry name" value="DctP_fam"/>
</dbReference>
<feature type="binding site" evidence="5">
    <location>
        <position position="218"/>
    </location>
    <ligand>
        <name>Na(+)</name>
        <dbReference type="ChEBI" id="CHEBI:29101"/>
    </ligand>
</feature>
<evidence type="ECO:0000256" key="2">
    <source>
        <dbReference type="ARBA" id="ARBA00022729"/>
    </source>
</evidence>
<dbReference type="NCBIfam" id="NF037995">
    <property type="entry name" value="TRAP_S1"/>
    <property type="match status" value="1"/>
</dbReference>
<feature type="binding site" evidence="4">
    <location>
        <position position="180"/>
    </location>
    <ligand>
        <name>substrate</name>
    </ligand>
</feature>
<dbReference type="OrthoDB" id="9780733at2"/>
<feature type="binding site" evidence="5">
    <location>
        <position position="217"/>
    </location>
    <ligand>
        <name>substrate</name>
    </ligand>
</feature>
<dbReference type="GO" id="GO:0055085">
    <property type="term" value="P:transmembrane transport"/>
    <property type="evidence" value="ECO:0007669"/>
    <property type="project" value="InterPro"/>
</dbReference>
<keyword evidence="2 6" id="KW-0732">Signal</keyword>
<dbReference type="InterPro" id="IPR038404">
    <property type="entry name" value="TRAP_DctP_sf"/>
</dbReference>
<evidence type="ECO:0000256" key="4">
    <source>
        <dbReference type="PIRSR" id="PIRSR039026-1"/>
    </source>
</evidence>
<evidence type="ECO:0000313" key="8">
    <source>
        <dbReference type="Proteomes" id="UP000285530"/>
    </source>
</evidence>
<name>A0A418ZRT9_9RHOB</name>
<feature type="binding site" evidence="5">
    <location>
        <position position="243"/>
    </location>
    <ligand>
        <name>substrate</name>
    </ligand>
</feature>
<dbReference type="InterPro" id="IPR019546">
    <property type="entry name" value="TAT_signal_bac_arc"/>
</dbReference>
<sequence length="372" mass="41121">MDRRSFLTRASIGGAAAAAGTVLAAPAIAQEAPQITWRMASSFPKSLDTIYGGGEEMAERLAEATDGRFQIQVFSAGEIVPGLDAINATGDGTVECSHSVGYYNWGRDPAFACGADLPFTFSARAKNAYNYHGGGIDRYNEFLDQYNLISYPGGNTGVQMGGWYRREINSLADLQGLKMRIPGLSGRVLEKLGVVPQQIAGGDIYPSLERGTIDAAEWVGPYDDIKLGFQRVAPYYYYPGFWEGGPTVSFFVNKGQWDQLPEGYKSVFRTCAQAVDQNMLAKYDYLNPTALKELVATGAQLRSFSEEILEASFQAAQEVYAEVSQENESFKTQYEAMLQFRDDWYLYQQTAEYTFDTFMMIQQRNGGLVSEG</sequence>
<accession>A0A418ZRT9</accession>
<reference evidence="7 8" key="1">
    <citation type="submission" date="2018-09" db="EMBL/GenBank/DDBJ databases">
        <title>Paracoccus onubensis nov. sp. a moderate halophilic bacterium isolated from Gruta de las Maravillas (Aracena, Spain).</title>
        <authorList>
            <person name="Jurado V."/>
            <person name="Gutierrez-Patricio S."/>
            <person name="Gonzalez-Pimentel J.L."/>
            <person name="Laiz L."/>
            <person name="Saiz-Jimenez C."/>
        </authorList>
    </citation>
    <scope>NUCLEOTIDE SEQUENCE [LARGE SCALE GENOMIC DNA]</scope>
    <source>
        <strain evidence="7 8">DSM 19484</strain>
    </source>
</reference>
<evidence type="ECO:0000256" key="3">
    <source>
        <dbReference type="ARBA" id="ARBA00022764"/>
    </source>
</evidence>
<dbReference type="GO" id="GO:0042597">
    <property type="term" value="C:periplasmic space"/>
    <property type="evidence" value="ECO:0007669"/>
    <property type="project" value="UniProtKB-SubCell"/>
</dbReference>
<feature type="binding site" evidence="4">
    <location>
        <position position="159"/>
    </location>
    <ligand>
        <name>substrate</name>
    </ligand>
</feature>
<keyword evidence="5" id="KW-0479">Metal-binding</keyword>
<dbReference type="InterPro" id="IPR006311">
    <property type="entry name" value="TAT_signal"/>
</dbReference>
<feature type="signal peptide" evidence="6">
    <location>
        <begin position="1"/>
        <end position="24"/>
    </location>
</feature>
<evidence type="ECO:0000256" key="1">
    <source>
        <dbReference type="ARBA" id="ARBA00004418"/>
    </source>
</evidence>
<keyword evidence="3" id="KW-0574">Periplasm</keyword>
<dbReference type="Pfam" id="PF03480">
    <property type="entry name" value="DctP"/>
    <property type="match status" value="1"/>
</dbReference>
<dbReference type="PANTHER" id="PTHR33376">
    <property type="match status" value="1"/>
</dbReference>
<dbReference type="Gene3D" id="3.40.190.10">
    <property type="entry name" value="Periplasmic binding protein-like II"/>
    <property type="match status" value="1"/>
</dbReference>
<dbReference type="RefSeq" id="WP_119887425.1">
    <property type="nucleotide sequence ID" value="NZ_CP067169.1"/>
</dbReference>
<dbReference type="GO" id="GO:0031317">
    <property type="term" value="C:tripartite ATP-independent periplasmic transporter complex"/>
    <property type="evidence" value="ECO:0007669"/>
    <property type="project" value="InterPro"/>
</dbReference>
<protein>
    <submittedName>
        <fullName evidence="7">Twin-arginine translocation signal domain-containing protein</fullName>
    </submittedName>
</protein>
<evidence type="ECO:0000256" key="5">
    <source>
        <dbReference type="PIRSR" id="PIRSR039026-2"/>
    </source>
</evidence>
<dbReference type="Gene3D" id="3.40.190.170">
    <property type="entry name" value="Bacterial extracellular solute-binding protein, family 7"/>
    <property type="match status" value="1"/>
</dbReference>
<dbReference type="GO" id="GO:0046872">
    <property type="term" value="F:metal ion binding"/>
    <property type="evidence" value="ECO:0007669"/>
    <property type="project" value="UniProtKB-KW"/>
</dbReference>
<dbReference type="PROSITE" id="PS51318">
    <property type="entry name" value="TAT"/>
    <property type="match status" value="1"/>
</dbReference>
<dbReference type="NCBIfam" id="TIGR01409">
    <property type="entry name" value="TAT_signal_seq"/>
    <property type="match status" value="1"/>
</dbReference>
<organism evidence="7 8">
    <name type="scientific">Paracoccus aestuarii</name>
    <dbReference type="NCBI Taxonomy" id="453842"/>
    <lineage>
        <taxon>Bacteria</taxon>
        <taxon>Pseudomonadati</taxon>
        <taxon>Pseudomonadota</taxon>
        <taxon>Alphaproteobacteria</taxon>
        <taxon>Rhodobacterales</taxon>
        <taxon>Paracoccaceae</taxon>
        <taxon>Paracoccus</taxon>
    </lineage>
</organism>
<dbReference type="EMBL" id="QZEV01000110">
    <property type="protein sequence ID" value="RJK98682.1"/>
    <property type="molecule type" value="Genomic_DNA"/>
</dbReference>
<dbReference type="PIRSF" id="PIRSF039026">
    <property type="entry name" value="SiaP"/>
    <property type="match status" value="1"/>
</dbReference>
<proteinExistence type="predicted"/>
<dbReference type="InterPro" id="IPR026289">
    <property type="entry name" value="SBP_TakP-like"/>
</dbReference>
<evidence type="ECO:0000313" key="7">
    <source>
        <dbReference type="EMBL" id="RJK98682.1"/>
    </source>
</evidence>
<gene>
    <name evidence="7" type="ORF">D3P06_15545</name>
</gene>
<feature type="chain" id="PRO_5019499139" evidence="6">
    <location>
        <begin position="25"/>
        <end position="372"/>
    </location>
</feature>
<dbReference type="PANTHER" id="PTHR33376:SF5">
    <property type="entry name" value="EXTRACYTOPLASMIC SOLUTE RECEPTOR PROTEIN"/>
    <property type="match status" value="1"/>
</dbReference>